<dbReference type="EMBL" id="CAEZYK010000056">
    <property type="protein sequence ID" value="CAB4726711.1"/>
    <property type="molecule type" value="Genomic_DNA"/>
</dbReference>
<keyword evidence="1" id="KW-1133">Transmembrane helix</keyword>
<evidence type="ECO:0000313" key="5">
    <source>
        <dbReference type="EMBL" id="CAB5033868.1"/>
    </source>
</evidence>
<evidence type="ECO:0000313" key="4">
    <source>
        <dbReference type="EMBL" id="CAB4971965.1"/>
    </source>
</evidence>
<keyword evidence="1" id="KW-0812">Transmembrane</keyword>
<dbReference type="Pfam" id="PF04134">
    <property type="entry name" value="DCC1-like"/>
    <property type="match status" value="1"/>
</dbReference>
<evidence type="ECO:0000313" key="3">
    <source>
        <dbReference type="EMBL" id="CAB4904159.1"/>
    </source>
</evidence>
<dbReference type="InterPro" id="IPR007263">
    <property type="entry name" value="DCC1-like"/>
</dbReference>
<dbReference type="AlphaFoldDB" id="A0A6J7LX00"/>
<dbReference type="EMBL" id="CAFBPQ010000098">
    <property type="protein sequence ID" value="CAB5033868.1"/>
    <property type="molecule type" value="Genomic_DNA"/>
</dbReference>
<proteinExistence type="predicted"/>
<reference evidence="4" key="1">
    <citation type="submission" date="2020-05" db="EMBL/GenBank/DDBJ databases">
        <authorList>
            <person name="Chiriac C."/>
            <person name="Salcher M."/>
            <person name="Ghai R."/>
            <person name="Kavagutti S V."/>
        </authorList>
    </citation>
    <scope>NUCLEOTIDE SEQUENCE</scope>
</reference>
<dbReference type="EMBL" id="CAFBOF010000006">
    <property type="protein sequence ID" value="CAB4971965.1"/>
    <property type="molecule type" value="Genomic_DNA"/>
</dbReference>
<accession>A0A6J7LX00</accession>
<name>A0A6J7LX00_9ZZZZ</name>
<feature type="transmembrane region" description="Helical" evidence="1">
    <location>
        <begin position="83"/>
        <end position="104"/>
    </location>
</feature>
<organism evidence="4">
    <name type="scientific">freshwater metagenome</name>
    <dbReference type="NCBI Taxonomy" id="449393"/>
    <lineage>
        <taxon>unclassified sequences</taxon>
        <taxon>metagenomes</taxon>
        <taxon>ecological metagenomes</taxon>
    </lineage>
</organism>
<dbReference type="GO" id="GO:0015035">
    <property type="term" value="F:protein-disulfide reductase activity"/>
    <property type="evidence" value="ECO:0007669"/>
    <property type="project" value="InterPro"/>
</dbReference>
<evidence type="ECO:0000256" key="1">
    <source>
        <dbReference type="SAM" id="Phobius"/>
    </source>
</evidence>
<sequence>MSEVEPEKPTVFYDSECGVCSAIVRKATDRYSEVQFCPSTQLTDTNKIERANREMLLTTDNSTIGGMDAVREILRTGGRFSRFIAIVLTFPIIRTGAHLFYRLVANNRPRISRWLHLKSETNPTQ</sequence>
<evidence type="ECO:0000313" key="2">
    <source>
        <dbReference type="EMBL" id="CAB4726711.1"/>
    </source>
</evidence>
<keyword evidence="1" id="KW-0472">Membrane</keyword>
<dbReference type="EMBL" id="CAFBMM010000023">
    <property type="protein sequence ID" value="CAB4904159.1"/>
    <property type="molecule type" value="Genomic_DNA"/>
</dbReference>
<protein>
    <submittedName>
        <fullName evidence="4">Unannotated protein</fullName>
    </submittedName>
</protein>
<gene>
    <name evidence="2" type="ORF">UFOPK2683_01025</name>
    <name evidence="3" type="ORF">UFOPK3605_00657</name>
    <name evidence="4" type="ORF">UFOPK3897_00510</name>
    <name evidence="5" type="ORF">UFOPK4121_01672</name>
</gene>